<feature type="compositionally biased region" description="Polar residues" evidence="1">
    <location>
        <begin position="153"/>
        <end position="163"/>
    </location>
</feature>
<sequence>MTTGTNNSTKKRLPYFSSYDPSIFYTPFQAQSSKPCKPVRNLVKNPIRLTISLKDIGLEGLDSSSPDKASDIRQREKQKKQEELKKATKKVTFKEEKKSDSPPPPPPLSPRIRKILKKTGRTVPIYEGTFYQSTIDTNKIIDLSSDPKPIGLLSSSSKGQKPQPTIPKAAPRGSPRLNTSASASGSGIFNVDEEPAKPNGNNDGPIESVMNQMADALAQNDIADDEDEGKEKSNQVPEGDIPFEEQIRRDNEDRIVDINDAPVPVPEGDIPFEEQIKRDNEDRIVDINDAPVPVPEGDIPFEEQIRRDNEDRIVDINDAPVPVPEGDIPFEEQIKRDNEDRIVDITQNTENQPQDVPPA</sequence>
<feature type="region of interest" description="Disordered" evidence="1">
    <location>
        <begin position="60"/>
        <end position="112"/>
    </location>
</feature>
<reference evidence="2 3" key="1">
    <citation type="submission" date="2024-04" db="EMBL/GenBank/DDBJ databases">
        <title>Tritrichomonas musculus Genome.</title>
        <authorList>
            <person name="Alves-Ferreira E."/>
            <person name="Grigg M."/>
            <person name="Lorenzi H."/>
            <person name="Galac M."/>
        </authorList>
    </citation>
    <scope>NUCLEOTIDE SEQUENCE [LARGE SCALE GENOMIC DNA]</scope>
    <source>
        <strain evidence="2 3">EAF2021</strain>
    </source>
</reference>
<evidence type="ECO:0000313" key="3">
    <source>
        <dbReference type="Proteomes" id="UP001470230"/>
    </source>
</evidence>
<name>A0ABR2GX22_9EUKA</name>
<dbReference type="Proteomes" id="UP001470230">
    <property type="component" value="Unassembled WGS sequence"/>
</dbReference>
<gene>
    <name evidence="2" type="ORF">M9Y10_033092</name>
</gene>
<dbReference type="EMBL" id="JAPFFF010000055">
    <property type="protein sequence ID" value="KAK8838465.1"/>
    <property type="molecule type" value="Genomic_DNA"/>
</dbReference>
<organism evidence="2 3">
    <name type="scientific">Tritrichomonas musculus</name>
    <dbReference type="NCBI Taxonomy" id="1915356"/>
    <lineage>
        <taxon>Eukaryota</taxon>
        <taxon>Metamonada</taxon>
        <taxon>Parabasalia</taxon>
        <taxon>Tritrichomonadida</taxon>
        <taxon>Tritrichomonadidae</taxon>
        <taxon>Tritrichomonas</taxon>
    </lineage>
</organism>
<evidence type="ECO:0000256" key="1">
    <source>
        <dbReference type="SAM" id="MobiDB-lite"/>
    </source>
</evidence>
<proteinExistence type="predicted"/>
<feature type="compositionally biased region" description="Basic and acidic residues" evidence="1">
    <location>
        <begin position="68"/>
        <end position="100"/>
    </location>
</feature>
<keyword evidence="3" id="KW-1185">Reference proteome</keyword>
<feature type="compositionally biased region" description="Polar residues" evidence="1">
    <location>
        <begin position="176"/>
        <end position="187"/>
    </location>
</feature>
<accession>A0ABR2GX22</accession>
<feature type="region of interest" description="Disordered" evidence="1">
    <location>
        <begin position="136"/>
        <end position="270"/>
    </location>
</feature>
<feature type="compositionally biased region" description="Basic and acidic residues" evidence="1">
    <location>
        <begin position="245"/>
        <end position="257"/>
    </location>
</feature>
<comment type="caution">
    <text evidence="2">The sequence shown here is derived from an EMBL/GenBank/DDBJ whole genome shotgun (WGS) entry which is preliminary data.</text>
</comment>
<protein>
    <submittedName>
        <fullName evidence="2">Uncharacterized protein</fullName>
    </submittedName>
</protein>
<evidence type="ECO:0000313" key="2">
    <source>
        <dbReference type="EMBL" id="KAK8838465.1"/>
    </source>
</evidence>